<evidence type="ECO:0000256" key="5">
    <source>
        <dbReference type="ARBA" id="ARBA00023015"/>
    </source>
</evidence>
<keyword evidence="2 10" id="KW-0489">Methyltransferase</keyword>
<dbReference type="GO" id="GO:0003908">
    <property type="term" value="F:methylated-DNA-[protein]-cysteine S-methyltransferase activity"/>
    <property type="evidence" value="ECO:0007669"/>
    <property type="project" value="UniProtKB-EC"/>
</dbReference>
<keyword evidence="11" id="KW-1185">Reference proteome</keyword>
<dbReference type="CDD" id="cd06445">
    <property type="entry name" value="ATase"/>
    <property type="match status" value="1"/>
</dbReference>
<comment type="catalytic activity">
    <reaction evidence="1">
        <text>a 4-O-methyl-thymidine in DNA + L-cysteinyl-[protein] = a thymidine in DNA + S-methyl-L-cysteinyl-[protein]</text>
        <dbReference type="Rhea" id="RHEA:53428"/>
        <dbReference type="Rhea" id="RHEA-COMP:10131"/>
        <dbReference type="Rhea" id="RHEA-COMP:10132"/>
        <dbReference type="Rhea" id="RHEA-COMP:13555"/>
        <dbReference type="Rhea" id="RHEA-COMP:13556"/>
        <dbReference type="ChEBI" id="CHEBI:29950"/>
        <dbReference type="ChEBI" id="CHEBI:82612"/>
        <dbReference type="ChEBI" id="CHEBI:137386"/>
        <dbReference type="ChEBI" id="CHEBI:137387"/>
        <dbReference type="EC" id="2.1.1.63"/>
    </reaction>
</comment>
<organism evidence="10 11">
    <name type="scientific">Limnobacter humi</name>
    <dbReference type="NCBI Taxonomy" id="1778671"/>
    <lineage>
        <taxon>Bacteria</taxon>
        <taxon>Pseudomonadati</taxon>
        <taxon>Pseudomonadota</taxon>
        <taxon>Betaproteobacteria</taxon>
        <taxon>Burkholderiales</taxon>
        <taxon>Burkholderiaceae</taxon>
        <taxon>Limnobacter</taxon>
    </lineage>
</organism>
<dbReference type="EC" id="2.1.1.63" evidence="10"/>
<evidence type="ECO:0000259" key="9">
    <source>
        <dbReference type="PROSITE" id="PS01124"/>
    </source>
</evidence>
<dbReference type="EMBL" id="JANIGO010000002">
    <property type="protein sequence ID" value="MCQ8896624.1"/>
    <property type="molecule type" value="Genomic_DNA"/>
</dbReference>
<evidence type="ECO:0000256" key="3">
    <source>
        <dbReference type="ARBA" id="ARBA00022679"/>
    </source>
</evidence>
<dbReference type="NCBIfam" id="TIGR00589">
    <property type="entry name" value="ogt"/>
    <property type="match status" value="1"/>
</dbReference>
<dbReference type="SMART" id="SM00342">
    <property type="entry name" value="HTH_ARAC"/>
    <property type="match status" value="1"/>
</dbReference>
<dbReference type="InterPro" id="IPR001497">
    <property type="entry name" value="MethylDNA_cys_MeTrfase_AS"/>
</dbReference>
<dbReference type="PANTHER" id="PTHR10815:SF13">
    <property type="entry name" value="METHYLATED-DNA--PROTEIN-CYSTEINE METHYLTRANSFERASE"/>
    <property type="match status" value="1"/>
</dbReference>
<evidence type="ECO:0000256" key="4">
    <source>
        <dbReference type="ARBA" id="ARBA00022763"/>
    </source>
</evidence>
<dbReference type="InterPro" id="IPR014048">
    <property type="entry name" value="MethylDNA_cys_MeTrfase_DNA-bd"/>
</dbReference>
<keyword evidence="5" id="KW-0805">Transcription regulation</keyword>
<dbReference type="SUPFAM" id="SSF46767">
    <property type="entry name" value="Methylated DNA-protein cysteine methyltransferase, C-terminal domain"/>
    <property type="match status" value="1"/>
</dbReference>
<dbReference type="Proteomes" id="UP001204142">
    <property type="component" value="Unassembled WGS sequence"/>
</dbReference>
<dbReference type="Gene3D" id="1.10.10.10">
    <property type="entry name" value="Winged helix-like DNA-binding domain superfamily/Winged helix DNA-binding domain"/>
    <property type="match status" value="1"/>
</dbReference>
<evidence type="ECO:0000256" key="8">
    <source>
        <dbReference type="ARBA" id="ARBA00049348"/>
    </source>
</evidence>
<evidence type="ECO:0000256" key="6">
    <source>
        <dbReference type="ARBA" id="ARBA00023163"/>
    </source>
</evidence>
<dbReference type="InterPro" id="IPR009057">
    <property type="entry name" value="Homeodomain-like_sf"/>
</dbReference>
<evidence type="ECO:0000313" key="11">
    <source>
        <dbReference type="Proteomes" id="UP001204142"/>
    </source>
</evidence>
<feature type="domain" description="HTH araC/xylS-type" evidence="9">
    <location>
        <begin position="14"/>
        <end position="120"/>
    </location>
</feature>
<dbReference type="PANTHER" id="PTHR10815">
    <property type="entry name" value="METHYLATED-DNA--PROTEIN-CYSTEINE METHYLTRANSFERASE"/>
    <property type="match status" value="1"/>
</dbReference>
<dbReference type="InterPro" id="IPR036217">
    <property type="entry name" value="MethylDNA_cys_MeTrfase_DNAb"/>
</dbReference>
<dbReference type="Gene3D" id="1.10.10.60">
    <property type="entry name" value="Homeodomain-like"/>
    <property type="match status" value="1"/>
</dbReference>
<keyword evidence="7" id="KW-0234">DNA repair</keyword>
<evidence type="ECO:0000256" key="1">
    <source>
        <dbReference type="ARBA" id="ARBA00001286"/>
    </source>
</evidence>
<comment type="caution">
    <text evidence="10">The sequence shown here is derived from an EMBL/GenBank/DDBJ whole genome shotgun (WGS) entry which is preliminary data.</text>
</comment>
<dbReference type="Gene3D" id="3.30.160.70">
    <property type="entry name" value="Methylated DNA-protein cysteine methyltransferase domain"/>
    <property type="match status" value="1"/>
</dbReference>
<dbReference type="RefSeq" id="WP_256764402.1">
    <property type="nucleotide sequence ID" value="NZ_JANIGO010000002.1"/>
</dbReference>
<dbReference type="SUPFAM" id="SSF46689">
    <property type="entry name" value="Homeodomain-like"/>
    <property type="match status" value="1"/>
</dbReference>
<name>A0ABT1WGW2_9BURK</name>
<evidence type="ECO:0000256" key="7">
    <source>
        <dbReference type="ARBA" id="ARBA00023204"/>
    </source>
</evidence>
<keyword evidence="3 10" id="KW-0808">Transferase</keyword>
<accession>A0ABT1WGW2</accession>
<dbReference type="InterPro" id="IPR018060">
    <property type="entry name" value="HTH_AraC"/>
</dbReference>
<dbReference type="PROSITE" id="PS00374">
    <property type="entry name" value="MGMT"/>
    <property type="match status" value="1"/>
</dbReference>
<dbReference type="Pfam" id="PF01035">
    <property type="entry name" value="DNA_binding_1"/>
    <property type="match status" value="1"/>
</dbReference>
<evidence type="ECO:0000256" key="2">
    <source>
        <dbReference type="ARBA" id="ARBA00022603"/>
    </source>
</evidence>
<dbReference type="GO" id="GO:0032259">
    <property type="term" value="P:methylation"/>
    <property type="evidence" value="ECO:0007669"/>
    <property type="project" value="UniProtKB-KW"/>
</dbReference>
<reference evidence="10 11" key="1">
    <citation type="submission" date="2022-07" db="EMBL/GenBank/DDBJ databases">
        <authorList>
            <person name="Xamxidin M."/>
            <person name="Wu M."/>
        </authorList>
    </citation>
    <scope>NUCLEOTIDE SEQUENCE [LARGE SCALE GENOMIC DNA]</scope>
    <source>
        <strain evidence="10 11">NBRC 111650</strain>
    </source>
</reference>
<sequence>MSNRTVKNHFQLVEQALHLIDREHQQQQNQTANLPPLSLAQLAEQMGISPFHLQRLFKDWTGISPQHFQHMLSRQRALEKLNAGQTVLMAALDAGLSATGQLHDLTIKLEAMTPGEIRQRGQATTLTVGKAESPMGWIFTAHTPRGLHRLEFAHPSDWVYWVDQLQTQWPEARFQTEHTAAQTISARIFETSFQNSHPIQLHLKATPFQLKVWEALIRLPPGYQIAYAQLAKALGMPKAARAVGSAVASNPVAVLIPCHRVIQSTGVLGEYRWGVHRKTLLNLWEDIACHTAS</sequence>
<proteinExistence type="predicted"/>
<gene>
    <name evidence="10" type="ORF">NQT62_09285</name>
</gene>
<protein>
    <submittedName>
        <fullName evidence="10">Methylated-DNA--[protein]-cysteine S-methyltransferase</fullName>
        <ecNumber evidence="10">2.1.1.63</ecNumber>
    </submittedName>
</protein>
<evidence type="ECO:0000313" key="10">
    <source>
        <dbReference type="EMBL" id="MCQ8896624.1"/>
    </source>
</evidence>
<comment type="catalytic activity">
    <reaction evidence="8">
        <text>a 6-O-methyl-2'-deoxyguanosine in DNA + L-cysteinyl-[protein] = S-methyl-L-cysteinyl-[protein] + a 2'-deoxyguanosine in DNA</text>
        <dbReference type="Rhea" id="RHEA:24000"/>
        <dbReference type="Rhea" id="RHEA-COMP:10131"/>
        <dbReference type="Rhea" id="RHEA-COMP:10132"/>
        <dbReference type="Rhea" id="RHEA-COMP:11367"/>
        <dbReference type="Rhea" id="RHEA-COMP:11368"/>
        <dbReference type="ChEBI" id="CHEBI:29950"/>
        <dbReference type="ChEBI" id="CHEBI:82612"/>
        <dbReference type="ChEBI" id="CHEBI:85445"/>
        <dbReference type="ChEBI" id="CHEBI:85448"/>
        <dbReference type="EC" id="2.1.1.63"/>
    </reaction>
</comment>
<keyword evidence="6" id="KW-0804">Transcription</keyword>
<dbReference type="SUPFAM" id="SSF53155">
    <property type="entry name" value="Methylated DNA-protein cysteine methyltransferase domain"/>
    <property type="match status" value="1"/>
</dbReference>
<keyword evidence="4" id="KW-0227">DNA damage</keyword>
<dbReference type="Pfam" id="PF12833">
    <property type="entry name" value="HTH_18"/>
    <property type="match status" value="1"/>
</dbReference>
<dbReference type="PROSITE" id="PS01124">
    <property type="entry name" value="HTH_ARAC_FAMILY_2"/>
    <property type="match status" value="1"/>
</dbReference>
<dbReference type="InterPro" id="IPR036631">
    <property type="entry name" value="MGMT_N_sf"/>
</dbReference>
<dbReference type="InterPro" id="IPR036388">
    <property type="entry name" value="WH-like_DNA-bd_sf"/>
</dbReference>